<dbReference type="InterPro" id="IPR006523">
    <property type="entry name" value="RinA"/>
</dbReference>
<sequence>MEYNFKELEKMLAKYKWYLKESKLIELAIRNPMREVDENIGGGKSSNQHVDESTLRTLIKLDEDETLNKYLSIGFAIEKTYAELPQYLQEAMTEFYINRHGTYRGHAKRVSAKLNIDVSTLYRWREKIVNSFYNNLKENK</sequence>
<dbReference type="RefSeq" id="WP_092092129.1">
    <property type="nucleotide sequence ID" value="NZ_FOQE01000012.1"/>
</dbReference>
<protein>
    <submittedName>
        <fullName evidence="1">Phage transcriptional activator, RinA family</fullName>
    </submittedName>
</protein>
<evidence type="ECO:0000313" key="2">
    <source>
        <dbReference type="Proteomes" id="UP000198668"/>
    </source>
</evidence>
<dbReference type="EMBL" id="FOQE01000012">
    <property type="protein sequence ID" value="SFH68738.1"/>
    <property type="molecule type" value="Genomic_DNA"/>
</dbReference>
<dbReference type="NCBIfam" id="TIGR01636">
    <property type="entry name" value="phage_rinA"/>
    <property type="match status" value="1"/>
</dbReference>
<dbReference type="Proteomes" id="UP000198668">
    <property type="component" value="Unassembled WGS sequence"/>
</dbReference>
<dbReference type="AlphaFoldDB" id="A0A1I3C2A5"/>
<accession>A0A1I3C2A5</accession>
<evidence type="ECO:0000313" key="1">
    <source>
        <dbReference type="EMBL" id="SFH68738.1"/>
    </source>
</evidence>
<name>A0A1I3C2A5_9LACT</name>
<organism evidence="1 2">
    <name type="scientific">Pisciglobus halotolerans</name>
    <dbReference type="NCBI Taxonomy" id="745365"/>
    <lineage>
        <taxon>Bacteria</taxon>
        <taxon>Bacillati</taxon>
        <taxon>Bacillota</taxon>
        <taxon>Bacilli</taxon>
        <taxon>Lactobacillales</taxon>
        <taxon>Carnobacteriaceae</taxon>
    </lineage>
</organism>
<reference evidence="1 2" key="1">
    <citation type="submission" date="2016-10" db="EMBL/GenBank/DDBJ databases">
        <authorList>
            <person name="de Groot N.N."/>
        </authorList>
    </citation>
    <scope>NUCLEOTIDE SEQUENCE [LARGE SCALE GENOMIC DNA]</scope>
    <source>
        <strain evidence="1 2">DSM 27630</strain>
    </source>
</reference>
<proteinExistence type="predicted"/>
<gene>
    <name evidence="1" type="ORF">SAMN04489868_11248</name>
</gene>
<keyword evidence="2" id="KW-1185">Reference proteome</keyword>
<dbReference type="OrthoDB" id="2156872at2"/>